<dbReference type="GO" id="GO:0004674">
    <property type="term" value="F:protein serine/threonine kinase activity"/>
    <property type="evidence" value="ECO:0007669"/>
    <property type="project" value="TreeGrafter"/>
</dbReference>
<evidence type="ECO:0000259" key="1">
    <source>
        <dbReference type="PROSITE" id="PS50011"/>
    </source>
</evidence>
<dbReference type="SMART" id="SM00220">
    <property type="entry name" value="S_TKc"/>
    <property type="match status" value="1"/>
</dbReference>
<dbReference type="InterPro" id="IPR051681">
    <property type="entry name" value="Ser/Thr_Kinases-Pseudokinases"/>
</dbReference>
<keyword evidence="2" id="KW-0808">Transferase</keyword>
<dbReference type="Gene3D" id="1.10.510.10">
    <property type="entry name" value="Transferase(Phosphotransferase) domain 1"/>
    <property type="match status" value="1"/>
</dbReference>
<dbReference type="SUPFAM" id="SSF56112">
    <property type="entry name" value="Protein kinase-like (PK-like)"/>
    <property type="match status" value="1"/>
</dbReference>
<dbReference type="PROSITE" id="PS50011">
    <property type="entry name" value="PROTEIN_KINASE_DOM"/>
    <property type="match status" value="1"/>
</dbReference>
<evidence type="ECO:0000313" key="2">
    <source>
        <dbReference type="EMBL" id="WOO78247.1"/>
    </source>
</evidence>
<keyword evidence="2" id="KW-0418">Kinase</keyword>
<keyword evidence="3" id="KW-1185">Reference proteome</keyword>
<dbReference type="GeneID" id="87805051"/>
<proteinExistence type="predicted"/>
<sequence length="323" mass="35431">MAKLKHLWYYGGDADEQALVIVDGVLYQIPYVVNSKGEEIMNEELPLPTLSPEPAGIHVEADGTARPLTSEEVAALKTKYFLDREGHEKQAAEIDAAYEREAAEAVATDVFQSLPVIADADETKYYLKAPRSGKEIRNLLKAQGLPHVVQLVGRTADKVVLVRAGSDFGRTFFRPDVEYPGPATHRLWAIDLADGLSALHAKDIFHRDITVFNALVDGDRATLCDLEAGPTSKAVIAPEVFTHGNEAFTDKSEVFALGALLWCFTQQSAPRPYRARYLERTGQFGSLIDRCLQVDPAKRPTAAELAQLLREEKAGEANGTKGV</sequence>
<dbReference type="InterPro" id="IPR000719">
    <property type="entry name" value="Prot_kinase_dom"/>
</dbReference>
<dbReference type="Proteomes" id="UP000827549">
    <property type="component" value="Chromosome 2"/>
</dbReference>
<accession>A0AAF0Y1K1</accession>
<reference evidence="2" key="1">
    <citation type="submission" date="2023-10" db="EMBL/GenBank/DDBJ databases">
        <authorList>
            <person name="Noh H."/>
        </authorList>
    </citation>
    <scope>NUCLEOTIDE SEQUENCE</scope>
    <source>
        <strain evidence="2">DUCC4014</strain>
    </source>
</reference>
<feature type="domain" description="Protein kinase" evidence="1">
    <location>
        <begin position="1"/>
        <end position="309"/>
    </location>
</feature>
<organism evidence="2 3">
    <name type="scientific">Vanrija pseudolonga</name>
    <dbReference type="NCBI Taxonomy" id="143232"/>
    <lineage>
        <taxon>Eukaryota</taxon>
        <taxon>Fungi</taxon>
        <taxon>Dikarya</taxon>
        <taxon>Basidiomycota</taxon>
        <taxon>Agaricomycotina</taxon>
        <taxon>Tremellomycetes</taxon>
        <taxon>Trichosporonales</taxon>
        <taxon>Trichosporonaceae</taxon>
        <taxon>Vanrija</taxon>
    </lineage>
</organism>
<protein>
    <submittedName>
        <fullName evidence="2">Mitogen-activated protein kinase kinase kinase 7</fullName>
    </submittedName>
</protein>
<gene>
    <name evidence="2" type="primary">Map3k7</name>
    <name evidence="2" type="ORF">LOC62_02G001797</name>
</gene>
<dbReference type="PANTHER" id="PTHR44329">
    <property type="entry name" value="SERINE/THREONINE-PROTEIN KINASE TNNI3K-RELATED"/>
    <property type="match status" value="1"/>
</dbReference>
<evidence type="ECO:0000313" key="3">
    <source>
        <dbReference type="Proteomes" id="UP000827549"/>
    </source>
</evidence>
<name>A0AAF0Y1K1_9TREE</name>
<dbReference type="GO" id="GO:0005524">
    <property type="term" value="F:ATP binding"/>
    <property type="evidence" value="ECO:0007669"/>
    <property type="project" value="InterPro"/>
</dbReference>
<dbReference type="EMBL" id="CP086715">
    <property type="protein sequence ID" value="WOO78247.1"/>
    <property type="molecule type" value="Genomic_DNA"/>
</dbReference>
<dbReference type="AlphaFoldDB" id="A0AAF0Y1K1"/>
<dbReference type="InterPro" id="IPR011009">
    <property type="entry name" value="Kinase-like_dom_sf"/>
</dbReference>
<dbReference type="RefSeq" id="XP_062624279.1">
    <property type="nucleotide sequence ID" value="XM_062768295.1"/>
</dbReference>